<evidence type="ECO:0008006" key="3">
    <source>
        <dbReference type="Google" id="ProtNLM"/>
    </source>
</evidence>
<comment type="caution">
    <text evidence="1">The sequence shown here is derived from an EMBL/GenBank/DDBJ whole genome shotgun (WGS) entry which is preliminary data.</text>
</comment>
<keyword evidence="2" id="KW-1185">Reference proteome</keyword>
<evidence type="ECO:0000313" key="1">
    <source>
        <dbReference type="EMBL" id="KAJ8874522.1"/>
    </source>
</evidence>
<accession>A0ABQ9GR95</accession>
<proteinExistence type="predicted"/>
<organism evidence="1 2">
    <name type="scientific">Dryococelus australis</name>
    <dbReference type="NCBI Taxonomy" id="614101"/>
    <lineage>
        <taxon>Eukaryota</taxon>
        <taxon>Metazoa</taxon>
        <taxon>Ecdysozoa</taxon>
        <taxon>Arthropoda</taxon>
        <taxon>Hexapoda</taxon>
        <taxon>Insecta</taxon>
        <taxon>Pterygota</taxon>
        <taxon>Neoptera</taxon>
        <taxon>Polyneoptera</taxon>
        <taxon>Phasmatodea</taxon>
        <taxon>Verophasmatodea</taxon>
        <taxon>Anareolatae</taxon>
        <taxon>Phasmatidae</taxon>
        <taxon>Eurycanthinae</taxon>
        <taxon>Dryococelus</taxon>
    </lineage>
</organism>
<evidence type="ECO:0000313" key="2">
    <source>
        <dbReference type="Proteomes" id="UP001159363"/>
    </source>
</evidence>
<reference evidence="1 2" key="1">
    <citation type="submission" date="2023-02" db="EMBL/GenBank/DDBJ databases">
        <title>LHISI_Scaffold_Assembly.</title>
        <authorList>
            <person name="Stuart O.P."/>
            <person name="Cleave R."/>
            <person name="Magrath M.J.L."/>
            <person name="Mikheyev A.S."/>
        </authorList>
    </citation>
    <scope>NUCLEOTIDE SEQUENCE [LARGE SCALE GENOMIC DNA]</scope>
    <source>
        <strain evidence="1">Daus_M_001</strain>
        <tissue evidence="1">Leg muscle</tissue>
    </source>
</reference>
<name>A0ABQ9GR95_9NEOP</name>
<dbReference type="Proteomes" id="UP001159363">
    <property type="component" value="Chromosome 9"/>
</dbReference>
<protein>
    <recommendedName>
        <fullName evidence="3">Xylose isomerase-like TIM barrel domain-containing protein</fullName>
    </recommendedName>
</protein>
<dbReference type="EMBL" id="JARBHB010000010">
    <property type="protein sequence ID" value="KAJ8874522.1"/>
    <property type="molecule type" value="Genomic_DNA"/>
</dbReference>
<gene>
    <name evidence="1" type="ORF">PR048_025382</name>
</gene>
<sequence length="184" mass="21271">MVLHFDEAKEDRTRDKMNRAMYDGLLRKISSNEFILDIGLMSDSLQELSEVSPDLQERNIDLYKVHLKVKDLKGKTCPGSEYRKSLEAAENLKFCGAVLHKKGILDDPPISPNAFYERLKNSIQKRYCNSDVEMTRCGTVLDFRTWPTGAKKIIHFAEEEICESSKSFKLNEGELIRTFREFVK</sequence>